<dbReference type="SUPFAM" id="SSF56219">
    <property type="entry name" value="DNase I-like"/>
    <property type="match status" value="1"/>
</dbReference>
<accession>A0ABD3GYA3</accession>
<keyword evidence="3" id="KW-1185">Reference proteome</keyword>
<dbReference type="InterPro" id="IPR036691">
    <property type="entry name" value="Endo/exonu/phosph_ase_sf"/>
</dbReference>
<protein>
    <recommendedName>
        <fullName evidence="4">Endonuclease/exonuclease/phosphatase domain-containing protein</fullName>
    </recommendedName>
</protein>
<evidence type="ECO:0000313" key="2">
    <source>
        <dbReference type="EMBL" id="KAL3683948.1"/>
    </source>
</evidence>
<gene>
    <name evidence="2" type="ORF">R1sor_001970</name>
</gene>
<proteinExistence type="predicted"/>
<dbReference type="Gene3D" id="3.60.10.10">
    <property type="entry name" value="Endonuclease/exonuclease/phosphatase"/>
    <property type="match status" value="1"/>
</dbReference>
<organism evidence="2 3">
    <name type="scientific">Riccia sorocarpa</name>
    <dbReference type="NCBI Taxonomy" id="122646"/>
    <lineage>
        <taxon>Eukaryota</taxon>
        <taxon>Viridiplantae</taxon>
        <taxon>Streptophyta</taxon>
        <taxon>Embryophyta</taxon>
        <taxon>Marchantiophyta</taxon>
        <taxon>Marchantiopsida</taxon>
        <taxon>Marchantiidae</taxon>
        <taxon>Marchantiales</taxon>
        <taxon>Ricciaceae</taxon>
        <taxon>Riccia</taxon>
    </lineage>
</organism>
<dbReference type="EMBL" id="JBJQOH010000006">
    <property type="protein sequence ID" value="KAL3683948.1"/>
    <property type="molecule type" value="Genomic_DNA"/>
</dbReference>
<name>A0ABD3GYA3_9MARC</name>
<evidence type="ECO:0000313" key="3">
    <source>
        <dbReference type="Proteomes" id="UP001633002"/>
    </source>
</evidence>
<sequence length="436" mass="50715">MCVQRKLGDAQIVAFQELKVMNWKTKKWLEGIRRRGTLVVDRPIGSRGGTALVLNEELNVISSGVGGTGRLAWAKIKNGEEEFGVVSIHAPNGRRRRMDFWIMLGELIGDGKWVVVGDFNNVEIPEDSRGKSAVLHGREARIWRSMVASSGLVDGFFAGGSYLVWTPFYEVRTEGVELHEEENRKRESYFKMNAHELKDPEVMRRVMLAWGNESEKVKDDRRKWMRGWGRVKAMLKQVRKEKEERRKQERDLAMEVMRRRELLSSVSSMEQQQELEEAERRLKVQELQDARAWRLRCRERWLSVDDAPHRYFFIKLKAKWARESLEVLEGEDGELITSQEEIMDEIHQFYQRLYMAENEGEENEIAREEVVGLISRVLEADESRRMAEIPSRKEVEAVVFAMKSEKAPGHDGLTVEMVRSCWEMVEEACVKLVQAI</sequence>
<feature type="coiled-coil region" evidence="1">
    <location>
        <begin position="231"/>
        <end position="288"/>
    </location>
</feature>
<dbReference type="AlphaFoldDB" id="A0ABD3GYA3"/>
<evidence type="ECO:0000256" key="1">
    <source>
        <dbReference type="SAM" id="Coils"/>
    </source>
</evidence>
<dbReference type="Proteomes" id="UP001633002">
    <property type="component" value="Unassembled WGS sequence"/>
</dbReference>
<reference evidence="2 3" key="1">
    <citation type="submission" date="2024-09" db="EMBL/GenBank/DDBJ databases">
        <title>Chromosome-scale assembly of Riccia sorocarpa.</title>
        <authorList>
            <person name="Paukszto L."/>
        </authorList>
    </citation>
    <scope>NUCLEOTIDE SEQUENCE [LARGE SCALE GENOMIC DNA]</scope>
    <source>
        <strain evidence="2">LP-2024</strain>
        <tissue evidence="2">Aerial parts of the thallus</tissue>
    </source>
</reference>
<comment type="caution">
    <text evidence="2">The sequence shown here is derived from an EMBL/GenBank/DDBJ whole genome shotgun (WGS) entry which is preliminary data.</text>
</comment>
<evidence type="ECO:0008006" key="4">
    <source>
        <dbReference type="Google" id="ProtNLM"/>
    </source>
</evidence>
<keyword evidence="1" id="KW-0175">Coiled coil</keyword>